<comment type="caution">
    <text evidence="6">The sequence shown here is derived from an EMBL/GenBank/DDBJ whole genome shotgun (WGS) entry which is preliminary data.</text>
</comment>
<protein>
    <submittedName>
        <fullName evidence="6">Transcriptional regulator</fullName>
    </submittedName>
</protein>
<feature type="domain" description="Cyclic nucleotide-binding" evidence="4">
    <location>
        <begin position="44"/>
        <end position="91"/>
    </location>
</feature>
<evidence type="ECO:0000256" key="2">
    <source>
        <dbReference type="ARBA" id="ARBA00023125"/>
    </source>
</evidence>
<name>A0A1E7R1V3_9GAMM</name>
<dbReference type="InterPro" id="IPR036388">
    <property type="entry name" value="WH-like_DNA-bd_sf"/>
</dbReference>
<evidence type="ECO:0000259" key="4">
    <source>
        <dbReference type="PROSITE" id="PS50042"/>
    </source>
</evidence>
<dbReference type="InterPro" id="IPR036390">
    <property type="entry name" value="WH_DNA-bd_sf"/>
</dbReference>
<dbReference type="InterPro" id="IPR000595">
    <property type="entry name" value="cNMP-bd_dom"/>
</dbReference>
<evidence type="ECO:0000313" key="6">
    <source>
        <dbReference type="EMBL" id="OEY93292.1"/>
    </source>
</evidence>
<dbReference type="Pfam" id="PF00027">
    <property type="entry name" value="cNMP_binding"/>
    <property type="match status" value="1"/>
</dbReference>
<dbReference type="Proteomes" id="UP000185895">
    <property type="component" value="Unassembled WGS sequence"/>
</dbReference>
<dbReference type="SUPFAM" id="SSF46785">
    <property type="entry name" value="Winged helix' DNA-binding domain"/>
    <property type="match status" value="1"/>
</dbReference>
<dbReference type="CDD" id="cd00038">
    <property type="entry name" value="CAP_ED"/>
    <property type="match status" value="1"/>
</dbReference>
<evidence type="ECO:0000256" key="1">
    <source>
        <dbReference type="ARBA" id="ARBA00023015"/>
    </source>
</evidence>
<reference evidence="6 7" key="1">
    <citation type="submission" date="2016-09" db="EMBL/GenBank/DDBJ databases">
        <authorList>
            <person name="Capua I."/>
            <person name="De Benedictis P."/>
            <person name="Joannis T."/>
            <person name="Lombin L.H."/>
            <person name="Cattoli G."/>
        </authorList>
    </citation>
    <scope>NUCLEOTIDE SEQUENCE [LARGE SCALE GENOMIC DNA]</scope>
    <source>
        <strain evidence="6 7">ANC 4671</strain>
    </source>
</reference>
<proteinExistence type="predicted"/>
<dbReference type="STRING" id="1262585.BJI46_14210"/>
<dbReference type="SMART" id="SM00419">
    <property type="entry name" value="HTH_CRP"/>
    <property type="match status" value="1"/>
</dbReference>
<dbReference type="OrthoDB" id="6698682at2"/>
<gene>
    <name evidence="6" type="ORF">BJI46_14210</name>
</gene>
<keyword evidence="2" id="KW-0238">DNA-binding</keyword>
<evidence type="ECO:0000256" key="3">
    <source>
        <dbReference type="ARBA" id="ARBA00023163"/>
    </source>
</evidence>
<dbReference type="InterPro" id="IPR012318">
    <property type="entry name" value="HTH_CRP"/>
</dbReference>
<feature type="domain" description="HTH crp-type" evidence="5">
    <location>
        <begin position="178"/>
        <end position="251"/>
    </location>
</feature>
<keyword evidence="7" id="KW-1185">Reference proteome</keyword>
<organism evidence="6 7">
    <name type="scientific">Acinetobacter qingfengensis</name>
    <dbReference type="NCBI Taxonomy" id="1262585"/>
    <lineage>
        <taxon>Bacteria</taxon>
        <taxon>Pseudomonadati</taxon>
        <taxon>Pseudomonadota</taxon>
        <taxon>Gammaproteobacteria</taxon>
        <taxon>Moraxellales</taxon>
        <taxon>Moraxellaceae</taxon>
        <taxon>Acinetobacter</taxon>
    </lineage>
</organism>
<sequence length="269" mass="31077">MTMNSLLPQNPISKYKHELNQQSDYTSHSEHVKNAIKIMENYQFIQHLTDQEKNQLIQNIKVKKYYHNQLIYAQNSPTENVNIIVEGTLKLGWTTPSGKYHTSLFMPAGTLINIVPVIANQPLIYDHIAQGNTIIANISSEIFVNSIQNNAKALFMVLKLICNRTQMNREHIFYFSAEPLHIRLAKELLFLVEYHAYQQNNRFLLDFKLSQENIAELLHTTRQSINKELSSFAKAGILLIKYNQIHILDYKKLSEIANGDNLSTTTKFL</sequence>
<dbReference type="InterPro" id="IPR018490">
    <property type="entry name" value="cNMP-bd_dom_sf"/>
</dbReference>
<dbReference type="Gene3D" id="2.60.120.10">
    <property type="entry name" value="Jelly Rolls"/>
    <property type="match status" value="1"/>
</dbReference>
<dbReference type="SUPFAM" id="SSF51206">
    <property type="entry name" value="cAMP-binding domain-like"/>
    <property type="match status" value="1"/>
</dbReference>
<dbReference type="Pfam" id="PF13545">
    <property type="entry name" value="HTH_Crp_2"/>
    <property type="match status" value="1"/>
</dbReference>
<accession>A0A1E7R1V3</accession>
<dbReference type="PROSITE" id="PS51063">
    <property type="entry name" value="HTH_CRP_2"/>
    <property type="match status" value="1"/>
</dbReference>
<dbReference type="InterPro" id="IPR014710">
    <property type="entry name" value="RmlC-like_jellyroll"/>
</dbReference>
<dbReference type="AlphaFoldDB" id="A0A1E7R1V3"/>
<evidence type="ECO:0000259" key="5">
    <source>
        <dbReference type="PROSITE" id="PS51063"/>
    </source>
</evidence>
<dbReference type="GO" id="GO:0006355">
    <property type="term" value="P:regulation of DNA-templated transcription"/>
    <property type="evidence" value="ECO:0007669"/>
    <property type="project" value="InterPro"/>
</dbReference>
<dbReference type="PROSITE" id="PS50042">
    <property type="entry name" value="CNMP_BINDING_3"/>
    <property type="match status" value="1"/>
</dbReference>
<dbReference type="GO" id="GO:0003677">
    <property type="term" value="F:DNA binding"/>
    <property type="evidence" value="ECO:0007669"/>
    <property type="project" value="UniProtKB-KW"/>
</dbReference>
<keyword evidence="1" id="KW-0805">Transcription regulation</keyword>
<evidence type="ECO:0000313" key="7">
    <source>
        <dbReference type="Proteomes" id="UP000185895"/>
    </source>
</evidence>
<dbReference type="Gene3D" id="1.10.10.10">
    <property type="entry name" value="Winged helix-like DNA-binding domain superfamily/Winged helix DNA-binding domain"/>
    <property type="match status" value="1"/>
</dbReference>
<keyword evidence="3" id="KW-0804">Transcription</keyword>
<dbReference type="EMBL" id="MKKK01000048">
    <property type="protein sequence ID" value="OEY93292.1"/>
    <property type="molecule type" value="Genomic_DNA"/>
</dbReference>